<protein>
    <submittedName>
        <fullName evidence="1">Hypothetical cytosolic protein</fullName>
    </submittedName>
</protein>
<dbReference type="RefSeq" id="WP_010725317.1">
    <property type="nucleotide sequence ID" value="NC_007429.1"/>
</dbReference>
<dbReference type="Proteomes" id="UP000002532">
    <property type="component" value="Chromosome"/>
</dbReference>
<organism evidence="1 2">
    <name type="scientific">Chlamydia trachomatis serovar A (strain ATCC VR-571B / DSM 19440 / HAR-13)</name>
    <dbReference type="NCBI Taxonomy" id="315277"/>
    <lineage>
        <taxon>Bacteria</taxon>
        <taxon>Pseudomonadati</taxon>
        <taxon>Chlamydiota</taxon>
        <taxon>Chlamydiia</taxon>
        <taxon>Chlamydiales</taxon>
        <taxon>Chlamydiaceae</taxon>
        <taxon>Chlamydia/Chlamydophila group</taxon>
        <taxon>Chlamydia</taxon>
    </lineage>
</organism>
<keyword evidence="2" id="KW-1185">Reference proteome</keyword>
<name>A0A0H2X2Z2_CHLTA</name>
<evidence type="ECO:0000313" key="1">
    <source>
        <dbReference type="EMBL" id="AAX50994.1"/>
    </source>
</evidence>
<dbReference type="EMBL" id="CP000051">
    <property type="protein sequence ID" value="AAX50994.1"/>
    <property type="molecule type" value="Genomic_DNA"/>
</dbReference>
<evidence type="ECO:0000313" key="2">
    <source>
        <dbReference type="Proteomes" id="UP000002532"/>
    </source>
</evidence>
<dbReference type="KEGG" id="cta:CTA_0778"/>
<sequence>MNKKLQDLSKLLTIELFKKRTRLETVKKALSTIEHRLQQIQEHIAKISLTRHKQFLCRSYTHEYDQHLEHLQREQTSLYKQHQTLKTSLKDAYGDIQKQLDQRKIIEKIHDSKYPIKSANN</sequence>
<accession>A0A0H2X2Z2</accession>
<reference evidence="1 2" key="1">
    <citation type="journal article" date="2005" name="Infect. Immun.">
        <title>Comparative genomic analysis of Chlamydia trachomatis oculotropic and genitotropic strains.</title>
        <authorList>
            <person name="Carlson J.H."/>
            <person name="Porcella S.F."/>
            <person name="McClarty G."/>
            <person name="Caldwell H.D."/>
        </authorList>
    </citation>
    <scope>NUCLEOTIDE SEQUENCE [LARGE SCALE GENOMIC DNA]</scope>
    <source>
        <strain evidence="2">ATCC VR-571B / DSM 19440 / HAR-13</strain>
    </source>
</reference>
<dbReference type="HOGENOM" id="CLU_164585_0_0_0"/>
<proteinExistence type="predicted"/>
<dbReference type="AlphaFoldDB" id="A0A0H2X2Z2"/>
<gene>
    <name evidence="1" type="ordered locus">CTA_0778</name>
</gene>